<evidence type="ECO:0000313" key="3">
    <source>
        <dbReference type="EMBL" id="GMN75552.1"/>
    </source>
</evidence>
<dbReference type="EMBL" id="BTGU01021109">
    <property type="protein sequence ID" value="GMN75550.1"/>
    <property type="molecule type" value="Genomic_DNA"/>
</dbReference>
<evidence type="ECO:0000313" key="5">
    <source>
        <dbReference type="EMBL" id="GMN75561.1"/>
    </source>
</evidence>
<feature type="region of interest" description="Disordered" evidence="1">
    <location>
        <begin position="107"/>
        <end position="126"/>
    </location>
</feature>
<accession>A0AA88JJL6</accession>
<evidence type="ECO:0000313" key="4">
    <source>
        <dbReference type="EMBL" id="GMN75555.1"/>
    </source>
</evidence>
<comment type="caution">
    <text evidence="5">The sequence shown here is derived from an EMBL/GenBank/DDBJ whole genome shotgun (WGS) entry which is preliminary data.</text>
</comment>
<name>A0AA88JJL6_FICCA</name>
<feature type="region of interest" description="Disordered" evidence="1">
    <location>
        <begin position="1"/>
        <end position="55"/>
    </location>
</feature>
<protein>
    <submittedName>
        <fullName evidence="5">Uncharacterized protein</fullName>
    </submittedName>
</protein>
<keyword evidence="6" id="KW-1185">Reference proteome</keyword>
<gene>
    <name evidence="2" type="ORF">TIFTF001_056543</name>
    <name evidence="3" type="ORF">TIFTF001_056544</name>
    <name evidence="4" type="ORF">TIFTF001_056545</name>
    <name evidence="5" type="ORF">TIFTF001_056546</name>
</gene>
<feature type="region of interest" description="Disordered" evidence="1">
    <location>
        <begin position="70"/>
        <end position="98"/>
    </location>
</feature>
<dbReference type="Proteomes" id="UP001187192">
    <property type="component" value="Unassembled WGS sequence"/>
</dbReference>
<reference evidence="5" key="1">
    <citation type="submission" date="2023-07" db="EMBL/GenBank/DDBJ databases">
        <title>draft genome sequence of fig (Ficus carica).</title>
        <authorList>
            <person name="Takahashi T."/>
            <person name="Nishimura K."/>
        </authorList>
    </citation>
    <scope>NUCLEOTIDE SEQUENCE</scope>
</reference>
<feature type="non-terminal residue" evidence="5">
    <location>
        <position position="1"/>
    </location>
</feature>
<sequence length="145" mass="14138">MDNTAESKKAAKTAGEEEPEGAGGGEFWEVVGPLAVGDDAGEGAQSAGVNGVGETRGGFVEVEGVVGELTAMDNTAESKKAAKTAGEEEPEGAGGGEFWEVVGPLAVGDDAGEGAQSAGVNGVGETRGGFVEVEGVVGEVGEEPG</sequence>
<dbReference type="EMBL" id="BTGU01021110">
    <property type="protein sequence ID" value="GMN75552.1"/>
    <property type="molecule type" value="Genomic_DNA"/>
</dbReference>
<dbReference type="AlphaFoldDB" id="A0AA88JJL6"/>
<dbReference type="EMBL" id="BTGU01021112">
    <property type="protein sequence ID" value="GMN75561.1"/>
    <property type="molecule type" value="Genomic_DNA"/>
</dbReference>
<proteinExistence type="predicted"/>
<dbReference type="EMBL" id="BTGU01021111">
    <property type="protein sequence ID" value="GMN75555.1"/>
    <property type="molecule type" value="Genomic_DNA"/>
</dbReference>
<evidence type="ECO:0000256" key="1">
    <source>
        <dbReference type="SAM" id="MobiDB-lite"/>
    </source>
</evidence>
<evidence type="ECO:0000313" key="2">
    <source>
        <dbReference type="EMBL" id="GMN75550.1"/>
    </source>
</evidence>
<organism evidence="5 6">
    <name type="scientific">Ficus carica</name>
    <name type="common">Common fig</name>
    <dbReference type="NCBI Taxonomy" id="3494"/>
    <lineage>
        <taxon>Eukaryota</taxon>
        <taxon>Viridiplantae</taxon>
        <taxon>Streptophyta</taxon>
        <taxon>Embryophyta</taxon>
        <taxon>Tracheophyta</taxon>
        <taxon>Spermatophyta</taxon>
        <taxon>Magnoliopsida</taxon>
        <taxon>eudicotyledons</taxon>
        <taxon>Gunneridae</taxon>
        <taxon>Pentapetalae</taxon>
        <taxon>rosids</taxon>
        <taxon>fabids</taxon>
        <taxon>Rosales</taxon>
        <taxon>Moraceae</taxon>
        <taxon>Ficeae</taxon>
        <taxon>Ficus</taxon>
    </lineage>
</organism>
<evidence type="ECO:0000313" key="6">
    <source>
        <dbReference type="Proteomes" id="UP001187192"/>
    </source>
</evidence>